<dbReference type="SUPFAM" id="SSF52058">
    <property type="entry name" value="L domain-like"/>
    <property type="match status" value="1"/>
</dbReference>
<proteinExistence type="predicted"/>
<dbReference type="AlphaFoldDB" id="A0A6G8F2Y5"/>
<organism evidence="2">
    <name type="scientific">uncultured Alphaproteobacteria bacterium</name>
    <dbReference type="NCBI Taxonomy" id="91750"/>
    <lineage>
        <taxon>Bacteria</taxon>
        <taxon>Pseudomonadati</taxon>
        <taxon>Pseudomonadota</taxon>
        <taxon>Alphaproteobacteria</taxon>
        <taxon>environmental samples</taxon>
    </lineage>
</organism>
<reference evidence="2" key="1">
    <citation type="journal article" date="2020" name="J. ISSAAS">
        <title>Lactobacilli and other gastrointestinal microbiota of Peromyscus leucopus, reservoir host for agents of Lyme disease and other zoonoses in North America.</title>
        <authorList>
            <person name="Milovic A."/>
            <person name="Bassam K."/>
            <person name="Shao H."/>
            <person name="Chatzistamou I."/>
            <person name="Tufts D.M."/>
            <person name="Diuk-Wasser M."/>
            <person name="Barbour A.G."/>
        </authorList>
    </citation>
    <scope>NUCLEOTIDE SEQUENCE</scope>
    <source>
        <strain evidence="2">LL90</strain>
    </source>
</reference>
<gene>
    <name evidence="2" type="ORF">PlAlph_5410</name>
</gene>
<dbReference type="InterPro" id="IPR032675">
    <property type="entry name" value="LRR_dom_sf"/>
</dbReference>
<evidence type="ECO:0000256" key="1">
    <source>
        <dbReference type="SAM" id="Coils"/>
    </source>
</evidence>
<protein>
    <recommendedName>
        <fullName evidence="3">Leucine-rich repeat domain-containing protein</fullName>
    </recommendedName>
</protein>
<accession>A0A6G8F2Y5</accession>
<feature type="coiled-coil region" evidence="1">
    <location>
        <begin position="17"/>
        <end position="58"/>
    </location>
</feature>
<name>A0A6G8F2Y5_9PROT</name>
<keyword evidence="1" id="KW-0175">Coiled coil</keyword>
<sequence>MIYNKREYKAYIRSLFADTTVEEFEKYEQELKDSDKRRKALQKEISSLMQDLRFETDQTTSAILSNKLETLRAERSQIMPSGELAITRFSVLSDGAKKYACTSALLNKYLTLEIAKNNPLKFETKENGDIIIDFEKLKDSHLHELAVDIRDFVHNYMENDKEKVTSANYFLNLYTSVPTIYDLNHSIDKYYDKMKENLNDYTASRQGIEQVMAFPHDKLQLVRMMSSEALDFESDNMGHCIRRDRYVEKINTTAEYYSLRSMEKGKPYYPCATMYFDEGKLVEVVGQSNHAISGIKRVQIIRNYLKERFGLKSDEELMSSDKIPHIDERRFVIAKRNLGFVPDKNGKFYDLYNLPKDQIVEFESCPITAHNLNHIRKENISANKVWLQGNYTPSLVDKLNRFANINELTVAVKFNFNDMEELDLSKLKVKNLCMSSVNFRKIKKITFPENVEKIELWNVDFSNIETLDFSNCKKLKSVALRNSDLRKTSSIKFPPSIDTIDCSYVKASPKTAKRLAQLQRVLKYKRQLKEMFNIKKVLSKKFGRNKD</sequence>
<evidence type="ECO:0000313" key="2">
    <source>
        <dbReference type="EMBL" id="QIM10649.1"/>
    </source>
</evidence>
<dbReference type="EMBL" id="MN990732">
    <property type="protein sequence ID" value="QIM10649.1"/>
    <property type="molecule type" value="Genomic_DNA"/>
</dbReference>
<evidence type="ECO:0008006" key="3">
    <source>
        <dbReference type="Google" id="ProtNLM"/>
    </source>
</evidence>
<dbReference type="Gene3D" id="3.80.10.10">
    <property type="entry name" value="Ribonuclease Inhibitor"/>
    <property type="match status" value="1"/>
</dbReference>